<feature type="region of interest" description="Disordered" evidence="1">
    <location>
        <begin position="160"/>
        <end position="191"/>
    </location>
</feature>
<dbReference type="EMBL" id="SRLO01000216">
    <property type="protein sequence ID" value="TNN66647.1"/>
    <property type="molecule type" value="Genomic_DNA"/>
</dbReference>
<evidence type="ECO:0000313" key="3">
    <source>
        <dbReference type="Proteomes" id="UP000314294"/>
    </source>
</evidence>
<reference evidence="2 3" key="1">
    <citation type="submission" date="2019-03" db="EMBL/GenBank/DDBJ databases">
        <title>First draft genome of Liparis tanakae, snailfish: a comprehensive survey of snailfish specific genes.</title>
        <authorList>
            <person name="Kim W."/>
            <person name="Song I."/>
            <person name="Jeong J.-H."/>
            <person name="Kim D."/>
            <person name="Kim S."/>
            <person name="Ryu S."/>
            <person name="Song J.Y."/>
            <person name="Lee S.K."/>
        </authorList>
    </citation>
    <scope>NUCLEOTIDE SEQUENCE [LARGE SCALE GENOMIC DNA]</scope>
    <source>
        <tissue evidence="2">Muscle</tissue>
    </source>
</reference>
<comment type="caution">
    <text evidence="2">The sequence shown here is derived from an EMBL/GenBank/DDBJ whole genome shotgun (WGS) entry which is preliminary data.</text>
</comment>
<protein>
    <submittedName>
        <fullName evidence="2">Uncharacterized protein</fullName>
    </submittedName>
</protein>
<organism evidence="2 3">
    <name type="scientific">Liparis tanakae</name>
    <name type="common">Tanaka's snailfish</name>
    <dbReference type="NCBI Taxonomy" id="230148"/>
    <lineage>
        <taxon>Eukaryota</taxon>
        <taxon>Metazoa</taxon>
        <taxon>Chordata</taxon>
        <taxon>Craniata</taxon>
        <taxon>Vertebrata</taxon>
        <taxon>Euteleostomi</taxon>
        <taxon>Actinopterygii</taxon>
        <taxon>Neopterygii</taxon>
        <taxon>Teleostei</taxon>
        <taxon>Neoteleostei</taxon>
        <taxon>Acanthomorphata</taxon>
        <taxon>Eupercaria</taxon>
        <taxon>Perciformes</taxon>
        <taxon>Cottioidei</taxon>
        <taxon>Cottales</taxon>
        <taxon>Liparidae</taxon>
        <taxon>Liparis</taxon>
    </lineage>
</organism>
<keyword evidence="3" id="KW-1185">Reference proteome</keyword>
<name>A0A4Z2HLL9_9TELE</name>
<gene>
    <name evidence="2" type="ORF">EYF80_023181</name>
</gene>
<sequence length="202" mass="21728">MTVSPSGKCWRDAVRQRTLDEDRAAFLHGQRPPSAVFILGYFCSGGEEEARAASQQEHNTPHRKAQDPLRIPVKRHLDGCPSNFLWCALPSAVKGVEGRTKRAVLRISTCYGHTRVAAGDSRPVGDACHALIDAHVAGLKGGDGEGALVDLHARQGVAVQGTASEAPGNGCRRRTGRAQQTSSRASTLNQGGGLREERWIWS</sequence>
<dbReference type="AlphaFoldDB" id="A0A4Z2HLL9"/>
<evidence type="ECO:0000313" key="2">
    <source>
        <dbReference type="EMBL" id="TNN66647.1"/>
    </source>
</evidence>
<proteinExistence type="predicted"/>
<evidence type="ECO:0000256" key="1">
    <source>
        <dbReference type="SAM" id="MobiDB-lite"/>
    </source>
</evidence>
<feature type="compositionally biased region" description="Polar residues" evidence="1">
    <location>
        <begin position="177"/>
        <end position="189"/>
    </location>
</feature>
<accession>A0A4Z2HLL9</accession>
<dbReference type="Proteomes" id="UP000314294">
    <property type="component" value="Unassembled WGS sequence"/>
</dbReference>